<evidence type="ECO:0000256" key="1">
    <source>
        <dbReference type="ARBA" id="ARBA00023136"/>
    </source>
</evidence>
<comment type="similarity">
    <text evidence="2">Belongs to the UPF0161 family.</text>
</comment>
<dbReference type="HAMAP" id="MF_00386">
    <property type="entry name" value="UPF0161_YidD"/>
    <property type="match status" value="1"/>
</dbReference>
<dbReference type="PANTHER" id="PTHR33383">
    <property type="entry name" value="MEMBRANE PROTEIN INSERTION EFFICIENCY FACTOR-RELATED"/>
    <property type="match status" value="1"/>
</dbReference>
<sequence length="86" mass="9981">MTRVLIALLRGYKRYISPHLGHHCRFVPTCSEYAMQALAVHGLGKGLLLTVWRLLRCNPFGKFGYDPVPEKGRWVSDERRLTREKL</sequence>
<evidence type="ECO:0000256" key="2">
    <source>
        <dbReference type="HAMAP-Rule" id="MF_00386"/>
    </source>
</evidence>
<dbReference type="GO" id="GO:0005886">
    <property type="term" value="C:plasma membrane"/>
    <property type="evidence" value="ECO:0007669"/>
    <property type="project" value="UniProtKB-SubCell"/>
</dbReference>
<proteinExistence type="inferred from homology"/>
<reference evidence="3" key="1">
    <citation type="journal article" date="2021" name="PeerJ">
        <title>Extensive microbial diversity within the chicken gut microbiome revealed by metagenomics and culture.</title>
        <authorList>
            <person name="Gilroy R."/>
            <person name="Ravi A."/>
            <person name="Getino M."/>
            <person name="Pursley I."/>
            <person name="Horton D.L."/>
            <person name="Alikhan N.F."/>
            <person name="Baker D."/>
            <person name="Gharbi K."/>
            <person name="Hall N."/>
            <person name="Watson M."/>
            <person name="Adriaenssens E.M."/>
            <person name="Foster-Nyarko E."/>
            <person name="Jarju S."/>
            <person name="Secka A."/>
            <person name="Antonio M."/>
            <person name="Oren A."/>
            <person name="Chaudhuri R.R."/>
            <person name="La Ragione R."/>
            <person name="Hildebrand F."/>
            <person name="Pallen M.J."/>
        </authorList>
    </citation>
    <scope>NUCLEOTIDE SEQUENCE</scope>
    <source>
        <strain evidence="3">ChiHecec2B26-7398</strain>
    </source>
</reference>
<gene>
    <name evidence="3" type="primary">yidD</name>
    <name evidence="3" type="ORF">H9846_03465</name>
</gene>
<reference evidence="3" key="2">
    <citation type="submission" date="2021-04" db="EMBL/GenBank/DDBJ databases">
        <authorList>
            <person name="Gilroy R."/>
        </authorList>
    </citation>
    <scope>NUCLEOTIDE SEQUENCE</scope>
    <source>
        <strain evidence="3">ChiHecec2B26-7398</strain>
    </source>
</reference>
<dbReference type="EMBL" id="DXEI01000055">
    <property type="protein sequence ID" value="HIX94498.1"/>
    <property type="molecule type" value="Genomic_DNA"/>
</dbReference>
<comment type="caution">
    <text evidence="3">The sequence shown here is derived from an EMBL/GenBank/DDBJ whole genome shotgun (WGS) entry which is preliminary data.</text>
</comment>
<comment type="function">
    <text evidence="2">Could be involved in insertion of integral membrane proteins into the membrane.</text>
</comment>
<evidence type="ECO:0000313" key="4">
    <source>
        <dbReference type="Proteomes" id="UP000886751"/>
    </source>
</evidence>
<evidence type="ECO:0000313" key="3">
    <source>
        <dbReference type="EMBL" id="HIX94498.1"/>
    </source>
</evidence>
<keyword evidence="2" id="KW-1003">Cell membrane</keyword>
<dbReference type="InterPro" id="IPR002696">
    <property type="entry name" value="Membr_insert_effic_factor_YidD"/>
</dbReference>
<protein>
    <recommendedName>
        <fullName evidence="2">Putative membrane protein insertion efficiency factor</fullName>
    </recommendedName>
</protein>
<organism evidence="3 4">
    <name type="scientific">Candidatus Gemmiger excrementipullorum</name>
    <dbReference type="NCBI Taxonomy" id="2838610"/>
    <lineage>
        <taxon>Bacteria</taxon>
        <taxon>Bacillati</taxon>
        <taxon>Bacillota</taxon>
        <taxon>Clostridia</taxon>
        <taxon>Eubacteriales</taxon>
        <taxon>Gemmiger</taxon>
    </lineage>
</organism>
<accession>A0A9D1XZR3</accession>
<dbReference type="PANTHER" id="PTHR33383:SF1">
    <property type="entry name" value="MEMBRANE PROTEIN INSERTION EFFICIENCY FACTOR-RELATED"/>
    <property type="match status" value="1"/>
</dbReference>
<dbReference type="NCBIfam" id="TIGR00278">
    <property type="entry name" value="membrane protein insertion efficiency factor YidD"/>
    <property type="match status" value="1"/>
</dbReference>
<dbReference type="Proteomes" id="UP000886751">
    <property type="component" value="Unassembled WGS sequence"/>
</dbReference>
<dbReference type="SMART" id="SM01234">
    <property type="entry name" value="Haemolytic"/>
    <property type="match status" value="1"/>
</dbReference>
<name>A0A9D1XZR3_9FIRM</name>
<dbReference type="AlphaFoldDB" id="A0A9D1XZR3"/>
<dbReference type="Pfam" id="PF01809">
    <property type="entry name" value="YidD"/>
    <property type="match status" value="1"/>
</dbReference>
<comment type="subcellular location">
    <subcellularLocation>
        <location evidence="2">Cell membrane</location>
        <topology evidence="2">Peripheral membrane protein</topology>
        <orientation evidence="2">Cytoplasmic side</orientation>
    </subcellularLocation>
</comment>
<keyword evidence="1 2" id="KW-0472">Membrane</keyword>